<feature type="region of interest" description="Disordered" evidence="1">
    <location>
        <begin position="242"/>
        <end position="276"/>
    </location>
</feature>
<comment type="caution">
    <text evidence="2">The sequence shown here is derived from an EMBL/GenBank/DDBJ whole genome shotgun (WGS) entry which is preliminary data.</text>
</comment>
<dbReference type="InterPro" id="IPR007146">
    <property type="entry name" value="Sas10/Utp3/C1D"/>
</dbReference>
<dbReference type="GO" id="GO:0017000">
    <property type="term" value="P:antibiotic biosynthetic process"/>
    <property type="evidence" value="ECO:0007669"/>
    <property type="project" value="UniProtKB-ARBA"/>
</dbReference>
<sequence length="713" mass="78232">MTSQAPSRPLSLAALLETLNTCLSNTPPSLPKPHKDAPTDVTIEPPQDGISLLDTKSEILLSYLHNLVFLIIFQLRQTSKQALKEKALSADDSLEDDIRKKLIELRVFLERGVRPLEGRLKYQVDKVIKAAEDAERSEKAQPTKKSRKAAKSDSEASDDESGSEEEDIDEMAYRPNVSAFTKQVAEQKKAQPSKTADEGPGDGIYRPPRIMPTSLPTTERRERQDRRPIRSNVIDEFVSAEMSSAPMAEPSIGSTIIDGGRTTKSRKDREREAERTTYEETNFVRLPKETKKDLAKRGRGKDTTFGGDEWKGLNEGADHIERLTRRAKGSGAALEKSRKRKTNEDGQRGDGVGMGQIFDKRRKKVDSWKRSYICTIHLTGLSCCSFLFSVVVPEDPFALLLVTESPPCIHSFHFFSRHPLIPAALGIPVSDSSIERRDFPILSGLIHTARGLIYLGQGIVQELALLEASLQKVVDGKTDPVQNLDRALSSLAATPNASDYNAIEIAIYIVSKGLVPANIFNIIHGITAQDINSVHNHYEKLLAASDFADPVWVNIPGNSPGDVQTNAEEALEDFMTISADFHGTLAELPCIVPSSLCTPALKQQRYETKFIQTLRADDGDSTYVPTNGVYSGVDDVVQPENGPNVSAILHDARNVGVTNAQIQLACPGEPAGGFYLHETTLVNPIAYALFVDALTHDGSGDLSRIDLNTLATS</sequence>
<accession>A0A1V6PS18</accession>
<dbReference type="PANTHER" id="PTHR37574:SF1">
    <property type="entry name" value="LIPASE B"/>
    <property type="match status" value="1"/>
</dbReference>
<feature type="compositionally biased region" description="Basic and acidic residues" evidence="1">
    <location>
        <begin position="265"/>
        <end position="276"/>
    </location>
</feature>
<dbReference type="PANTHER" id="PTHR37574">
    <property type="entry name" value="LIPASE B"/>
    <property type="match status" value="1"/>
</dbReference>
<feature type="region of interest" description="Disordered" evidence="1">
    <location>
        <begin position="131"/>
        <end position="227"/>
    </location>
</feature>
<dbReference type="EMBL" id="MDYN01000044">
    <property type="protein sequence ID" value="OQD79795.1"/>
    <property type="molecule type" value="Genomic_DNA"/>
</dbReference>
<keyword evidence="3" id="KW-1185">Reference proteome</keyword>
<dbReference type="STRING" id="416450.A0A1V6PS18"/>
<reference evidence="3" key="1">
    <citation type="journal article" date="2017" name="Nat. Microbiol.">
        <title>Global analysis of biosynthetic gene clusters reveals vast potential of secondary metabolite production in Penicillium species.</title>
        <authorList>
            <person name="Nielsen J.C."/>
            <person name="Grijseels S."/>
            <person name="Prigent S."/>
            <person name="Ji B."/>
            <person name="Dainat J."/>
            <person name="Nielsen K.F."/>
            <person name="Frisvad J.C."/>
            <person name="Workman M."/>
            <person name="Nielsen J."/>
        </authorList>
    </citation>
    <scope>NUCLEOTIDE SEQUENCE [LARGE SCALE GENOMIC DNA]</scope>
    <source>
        <strain evidence="3">IBT 31811</strain>
    </source>
</reference>
<dbReference type="Gene3D" id="3.40.50.1820">
    <property type="entry name" value="alpha/beta hydrolase"/>
    <property type="match status" value="1"/>
</dbReference>
<gene>
    <name evidence="2" type="ORF">PENANT_c044G06221</name>
</gene>
<feature type="region of interest" description="Disordered" evidence="1">
    <location>
        <begin position="290"/>
        <end position="310"/>
    </location>
</feature>
<feature type="compositionally biased region" description="Basic and acidic residues" evidence="1">
    <location>
        <begin position="131"/>
        <end position="141"/>
    </location>
</feature>
<feature type="region of interest" description="Disordered" evidence="1">
    <location>
        <begin position="326"/>
        <end position="354"/>
    </location>
</feature>
<evidence type="ECO:0000256" key="1">
    <source>
        <dbReference type="SAM" id="MobiDB-lite"/>
    </source>
</evidence>
<dbReference type="InterPro" id="IPR053228">
    <property type="entry name" value="Stereospecific_Lipase"/>
</dbReference>
<dbReference type="Proteomes" id="UP000191672">
    <property type="component" value="Unassembled WGS sequence"/>
</dbReference>
<organism evidence="2 3">
    <name type="scientific">Penicillium antarcticum</name>
    <dbReference type="NCBI Taxonomy" id="416450"/>
    <lineage>
        <taxon>Eukaryota</taxon>
        <taxon>Fungi</taxon>
        <taxon>Dikarya</taxon>
        <taxon>Ascomycota</taxon>
        <taxon>Pezizomycotina</taxon>
        <taxon>Eurotiomycetes</taxon>
        <taxon>Eurotiomycetidae</taxon>
        <taxon>Eurotiales</taxon>
        <taxon>Aspergillaceae</taxon>
        <taxon>Penicillium</taxon>
    </lineage>
</organism>
<dbReference type="Pfam" id="PF04000">
    <property type="entry name" value="Sas10_Utp3"/>
    <property type="match status" value="1"/>
</dbReference>
<protein>
    <submittedName>
        <fullName evidence="2">Uncharacterized protein</fullName>
    </submittedName>
</protein>
<dbReference type="AlphaFoldDB" id="A0A1V6PS18"/>
<feature type="compositionally biased region" description="Basic and acidic residues" evidence="1">
    <location>
        <begin position="218"/>
        <end position="227"/>
    </location>
</feature>
<feature type="compositionally biased region" description="Acidic residues" evidence="1">
    <location>
        <begin position="155"/>
        <end position="170"/>
    </location>
</feature>
<name>A0A1V6PS18_9EURO</name>
<proteinExistence type="predicted"/>
<dbReference type="GO" id="GO:0072330">
    <property type="term" value="P:monocarboxylic acid biosynthetic process"/>
    <property type="evidence" value="ECO:0007669"/>
    <property type="project" value="UniProtKB-ARBA"/>
</dbReference>
<evidence type="ECO:0000313" key="3">
    <source>
        <dbReference type="Proteomes" id="UP000191672"/>
    </source>
</evidence>
<dbReference type="InterPro" id="IPR029058">
    <property type="entry name" value="AB_hydrolase_fold"/>
</dbReference>
<evidence type="ECO:0000313" key="2">
    <source>
        <dbReference type="EMBL" id="OQD79795.1"/>
    </source>
</evidence>